<reference evidence="5 6" key="1">
    <citation type="journal article" date="2018" name="Biotechnol. Biofuels">
        <title>Integrative visual omics of the white-rot fungus Polyporus brumalis exposes the biotechnological potential of its oxidative enzymes for delignifying raw plant biomass.</title>
        <authorList>
            <person name="Miyauchi S."/>
            <person name="Rancon A."/>
            <person name="Drula E."/>
            <person name="Hage H."/>
            <person name="Chaduli D."/>
            <person name="Favel A."/>
            <person name="Grisel S."/>
            <person name="Henrissat B."/>
            <person name="Herpoel-Gimbert I."/>
            <person name="Ruiz-Duenas F.J."/>
            <person name="Chevret D."/>
            <person name="Hainaut M."/>
            <person name="Lin J."/>
            <person name="Wang M."/>
            <person name="Pangilinan J."/>
            <person name="Lipzen A."/>
            <person name="Lesage-Meessen L."/>
            <person name="Navarro D."/>
            <person name="Riley R."/>
            <person name="Grigoriev I.V."/>
            <person name="Zhou S."/>
            <person name="Raouche S."/>
            <person name="Rosso M.N."/>
        </authorList>
    </citation>
    <scope>NUCLEOTIDE SEQUENCE [LARGE SCALE GENOMIC DNA]</scope>
    <source>
        <strain evidence="5 6">BRFM 1820</strain>
    </source>
</reference>
<dbReference type="SUPFAM" id="SSF50685">
    <property type="entry name" value="Barwin-like endoglucanases"/>
    <property type="match status" value="1"/>
</dbReference>
<dbReference type="InterPro" id="IPR036908">
    <property type="entry name" value="RlpA-like_sf"/>
</dbReference>
<evidence type="ECO:0000256" key="4">
    <source>
        <dbReference type="SAM" id="SignalP"/>
    </source>
</evidence>
<dbReference type="AlphaFoldDB" id="A0A371CL53"/>
<feature type="signal peptide" evidence="4">
    <location>
        <begin position="1"/>
        <end position="18"/>
    </location>
</feature>
<comment type="similarity">
    <text evidence="2">Belongs to the cerato-platanin family.</text>
</comment>
<dbReference type="Gene3D" id="2.40.40.10">
    <property type="entry name" value="RlpA-like domain"/>
    <property type="match status" value="1"/>
</dbReference>
<organism evidence="5 6">
    <name type="scientific">Lentinus brumalis</name>
    <dbReference type="NCBI Taxonomy" id="2498619"/>
    <lineage>
        <taxon>Eukaryota</taxon>
        <taxon>Fungi</taxon>
        <taxon>Dikarya</taxon>
        <taxon>Basidiomycota</taxon>
        <taxon>Agaricomycotina</taxon>
        <taxon>Agaricomycetes</taxon>
        <taxon>Polyporales</taxon>
        <taxon>Polyporaceae</taxon>
        <taxon>Lentinus</taxon>
    </lineage>
</organism>
<dbReference type="EMBL" id="KZ857527">
    <property type="protein sequence ID" value="RDX41014.1"/>
    <property type="molecule type" value="Genomic_DNA"/>
</dbReference>
<comment type="subcellular location">
    <subcellularLocation>
        <location evidence="1">Secreted</location>
    </subcellularLocation>
</comment>
<gene>
    <name evidence="5" type="ORF">OH76DRAFT_1412470</name>
</gene>
<keyword evidence="4" id="KW-0732">Signal</keyword>
<dbReference type="GO" id="GO:0005576">
    <property type="term" value="C:extracellular region"/>
    <property type="evidence" value="ECO:0007669"/>
    <property type="project" value="UniProtKB-SubCell"/>
</dbReference>
<dbReference type="CDD" id="cd22778">
    <property type="entry name" value="DPBB_CEPL-like"/>
    <property type="match status" value="1"/>
</dbReference>
<keyword evidence="3" id="KW-0964">Secreted</keyword>
<evidence type="ECO:0000256" key="3">
    <source>
        <dbReference type="ARBA" id="ARBA00022525"/>
    </source>
</evidence>
<evidence type="ECO:0000313" key="5">
    <source>
        <dbReference type="EMBL" id="RDX41014.1"/>
    </source>
</evidence>
<dbReference type="Pfam" id="PF07249">
    <property type="entry name" value="Cerato-platanin"/>
    <property type="match status" value="1"/>
</dbReference>
<accession>A0A371CL53</accession>
<proteinExistence type="inferred from homology"/>
<dbReference type="OrthoDB" id="2724708at2759"/>
<feature type="chain" id="PRO_5016803288" evidence="4">
    <location>
        <begin position="19"/>
        <end position="153"/>
    </location>
</feature>
<sequence length="153" mass="15634">MKFAALATALIALPCAFAQTSTPVSVSFDQTYDNPGGSLDIVACSDGPNGLESKGFSNFTSLPGFPNIGGAFAVEGFNSANCGTCWALTFNGTTINVLAIDTAPSGFNIALAAMNKLTNNQAQFLGRINATARMVGQLDACEEGSRTSGAGHV</sequence>
<evidence type="ECO:0000256" key="1">
    <source>
        <dbReference type="ARBA" id="ARBA00004613"/>
    </source>
</evidence>
<evidence type="ECO:0000256" key="2">
    <source>
        <dbReference type="ARBA" id="ARBA00010421"/>
    </source>
</evidence>
<protein>
    <submittedName>
        <fullName evidence="5">Cerato-platanin</fullName>
    </submittedName>
</protein>
<keyword evidence="6" id="KW-1185">Reference proteome</keyword>
<dbReference type="InterPro" id="IPR010829">
    <property type="entry name" value="Cerato-platanin"/>
</dbReference>
<dbReference type="Proteomes" id="UP000256964">
    <property type="component" value="Unassembled WGS sequence"/>
</dbReference>
<name>A0A371CL53_9APHY</name>
<evidence type="ECO:0000313" key="6">
    <source>
        <dbReference type="Proteomes" id="UP000256964"/>
    </source>
</evidence>